<accession>A0ABM1BAU4</accession>
<dbReference type="Pfam" id="PF00105">
    <property type="entry name" value="zf-C4"/>
    <property type="match status" value="1"/>
</dbReference>
<evidence type="ECO:0000256" key="6">
    <source>
        <dbReference type="ARBA" id="ARBA00023163"/>
    </source>
</evidence>
<evidence type="ECO:0000259" key="12">
    <source>
        <dbReference type="PROSITE" id="PS51843"/>
    </source>
</evidence>
<dbReference type="PRINTS" id="PR00398">
    <property type="entry name" value="STRDHORMONER"/>
</dbReference>
<evidence type="ECO:0000256" key="1">
    <source>
        <dbReference type="ARBA" id="ARBA00022723"/>
    </source>
</evidence>
<keyword evidence="3 9" id="KW-0862">Zinc</keyword>
<evidence type="ECO:0000259" key="11">
    <source>
        <dbReference type="PROSITE" id="PS51030"/>
    </source>
</evidence>
<dbReference type="PROSITE" id="PS51030">
    <property type="entry name" value="NUCLEAR_REC_DBD_2"/>
    <property type="match status" value="1"/>
</dbReference>
<dbReference type="SMART" id="SM00430">
    <property type="entry name" value="HOLI"/>
    <property type="match status" value="1"/>
</dbReference>
<keyword evidence="13" id="KW-1185">Reference proteome</keyword>
<keyword evidence="5 9" id="KW-0238">DNA-binding</keyword>
<dbReference type="InterPro" id="IPR001628">
    <property type="entry name" value="Znf_hrmn_rcpt"/>
</dbReference>
<evidence type="ECO:0000313" key="14">
    <source>
        <dbReference type="RefSeq" id="XP_013778294.2"/>
    </source>
</evidence>
<dbReference type="PANTHER" id="PTHR24085">
    <property type="entry name" value="NUCLEAR HORMONE RECEPTOR"/>
    <property type="match status" value="1"/>
</dbReference>
<dbReference type="Gene3D" id="3.30.50.10">
    <property type="entry name" value="Erythroid Transcription Factor GATA-1, subunit A"/>
    <property type="match status" value="1"/>
</dbReference>
<evidence type="ECO:0000256" key="8">
    <source>
        <dbReference type="ARBA" id="ARBA00023242"/>
    </source>
</evidence>
<dbReference type="InterPro" id="IPR001723">
    <property type="entry name" value="Nuclear_hrmn_rcpt"/>
</dbReference>
<dbReference type="PRINTS" id="PR00047">
    <property type="entry name" value="STROIDFINGER"/>
</dbReference>
<feature type="domain" description="NR LBD" evidence="12">
    <location>
        <begin position="445"/>
        <end position="678"/>
    </location>
</feature>
<dbReference type="CDD" id="cd06969">
    <property type="entry name" value="NR_DBD_NGFI-B"/>
    <property type="match status" value="1"/>
</dbReference>
<dbReference type="GeneID" id="106462874"/>
<comment type="subcellular location">
    <subcellularLocation>
        <location evidence="9">Nucleus</location>
    </subcellularLocation>
</comment>
<proteinExistence type="inferred from homology"/>
<gene>
    <name evidence="14" type="primary">LOC106462874</name>
</gene>
<dbReference type="Pfam" id="PF00104">
    <property type="entry name" value="Hormone_recep"/>
    <property type="match status" value="1"/>
</dbReference>
<comment type="similarity">
    <text evidence="9">Belongs to the nuclear hormone receptor family.</text>
</comment>
<dbReference type="Proteomes" id="UP000694941">
    <property type="component" value="Unplaced"/>
</dbReference>
<reference evidence="14" key="1">
    <citation type="submission" date="2025-08" db="UniProtKB">
        <authorList>
            <consortium name="RefSeq"/>
        </authorList>
    </citation>
    <scope>IDENTIFICATION</scope>
    <source>
        <tissue evidence="14">Muscle</tissue>
    </source>
</reference>
<evidence type="ECO:0000313" key="13">
    <source>
        <dbReference type="Proteomes" id="UP000694941"/>
    </source>
</evidence>
<keyword evidence="6 9" id="KW-0804">Transcription</keyword>
<dbReference type="PROSITE" id="PS51843">
    <property type="entry name" value="NR_LBD"/>
    <property type="match status" value="1"/>
</dbReference>
<evidence type="ECO:0000256" key="7">
    <source>
        <dbReference type="ARBA" id="ARBA00023170"/>
    </source>
</evidence>
<evidence type="ECO:0000256" key="2">
    <source>
        <dbReference type="ARBA" id="ARBA00022771"/>
    </source>
</evidence>
<keyword evidence="8 9" id="KW-0539">Nucleus</keyword>
<dbReference type="RefSeq" id="XP_013778294.2">
    <property type="nucleotide sequence ID" value="XM_013922840.2"/>
</dbReference>
<keyword evidence="4 9" id="KW-0805">Transcription regulation</keyword>
<evidence type="ECO:0000256" key="9">
    <source>
        <dbReference type="RuleBase" id="RU004334"/>
    </source>
</evidence>
<feature type="region of interest" description="Disordered" evidence="10">
    <location>
        <begin position="424"/>
        <end position="446"/>
    </location>
</feature>
<evidence type="ECO:0000256" key="3">
    <source>
        <dbReference type="ARBA" id="ARBA00022833"/>
    </source>
</evidence>
<dbReference type="Gene3D" id="1.10.565.10">
    <property type="entry name" value="Retinoid X Receptor"/>
    <property type="match status" value="1"/>
</dbReference>
<dbReference type="InterPro" id="IPR013088">
    <property type="entry name" value="Znf_NHR/GATA"/>
</dbReference>
<evidence type="ECO:0000256" key="4">
    <source>
        <dbReference type="ARBA" id="ARBA00023015"/>
    </source>
</evidence>
<name>A0ABM1BAU4_LIMPO</name>
<dbReference type="InterPro" id="IPR035500">
    <property type="entry name" value="NHR-like_dom_sf"/>
</dbReference>
<dbReference type="SUPFAM" id="SSF57716">
    <property type="entry name" value="Glucocorticoid receptor-like (DNA-binding domain)"/>
    <property type="match status" value="1"/>
</dbReference>
<sequence>MLGPVPTVRSTGADKTDLLTTSSISQGETIIVTPQDPVGSSTKRTTSEEIVKSSEHFTMLLIRQSQGNSFTLPSSTLGPEYSMPFSEKSFSDEACNLPALDVDETVELLPESSPLSSTSLPNSTDGFAIMFTGAGTLPSFQETYSPRYRRDANQSQVFSFKSEDVLSRQLEPPAVTESLSASLVSLQSLSSSFPFQSSQLYRTEMSSPGIPLSQPLSVSYLSSCYSSPLVTVQSTTFSQAMYQEPMEIPSSSNFEEPSIFPAMLPVPSLSESPTFNLQTNNSPLEIYLPAEDLETSSSTNVLSKKPRQLSVTISSSLTSQPSEPYSLYVQSCPSKIITRNLSPSTSRFCAVCGDNAICQHYGVRTCEGCKGFFKRTVQKGAKYVCLGNKDCPVDKRRRNRCQFCRFQKCLAVGMVKEVVRSDSLKGRRGRLPSKPNIQQESPPSPPVSLITSLVRALVDTTPDVASLDYSQFREVLAGENPLTEAEQVQQFFSVMTSSLEITRIFAEKVPGFLELSIEDQQLLFQAASLELFVIRLSYRLDERSLTFCNGLVLHKEQCRRAFGDWLDAIVDFSRALHSLNIDISTLACLCAMILITERHGLKDSQKVDLLQMKIVGALRKHVTYRSEFQKKTNYFSRILAKLPDLRSLSVQGLHRLFHLKLENLAPLPPFIDSLFESKVPF</sequence>
<feature type="domain" description="Nuclear receptor" evidence="11">
    <location>
        <begin position="346"/>
        <end position="421"/>
    </location>
</feature>
<dbReference type="SUPFAM" id="SSF48508">
    <property type="entry name" value="Nuclear receptor ligand-binding domain"/>
    <property type="match status" value="1"/>
</dbReference>
<keyword evidence="7 9" id="KW-0675">Receptor</keyword>
<dbReference type="InterPro" id="IPR000536">
    <property type="entry name" value="Nucl_hrmn_rcpt_lig-bd"/>
</dbReference>
<dbReference type="PROSITE" id="PS00031">
    <property type="entry name" value="NUCLEAR_REC_DBD_1"/>
    <property type="match status" value="1"/>
</dbReference>
<keyword evidence="1 9" id="KW-0479">Metal-binding</keyword>
<evidence type="ECO:0000256" key="10">
    <source>
        <dbReference type="SAM" id="MobiDB-lite"/>
    </source>
</evidence>
<protein>
    <submittedName>
        <fullName evidence="14">Probable nuclear hormone receptor HR38 isoform X1</fullName>
    </submittedName>
</protein>
<organism evidence="13 14">
    <name type="scientific">Limulus polyphemus</name>
    <name type="common">Atlantic horseshoe crab</name>
    <dbReference type="NCBI Taxonomy" id="6850"/>
    <lineage>
        <taxon>Eukaryota</taxon>
        <taxon>Metazoa</taxon>
        <taxon>Ecdysozoa</taxon>
        <taxon>Arthropoda</taxon>
        <taxon>Chelicerata</taxon>
        <taxon>Merostomata</taxon>
        <taxon>Xiphosura</taxon>
        <taxon>Limulidae</taxon>
        <taxon>Limulus</taxon>
    </lineage>
</organism>
<dbReference type="PANTHER" id="PTHR24085:SF4">
    <property type="entry name" value="NUCLEAR HORMONE RECEPTOR HR38-RELATED"/>
    <property type="match status" value="1"/>
</dbReference>
<dbReference type="SMART" id="SM00399">
    <property type="entry name" value="ZnF_C4"/>
    <property type="match status" value="1"/>
</dbReference>
<keyword evidence="2 9" id="KW-0863">Zinc-finger</keyword>
<evidence type="ECO:0000256" key="5">
    <source>
        <dbReference type="ARBA" id="ARBA00023125"/>
    </source>
</evidence>